<keyword evidence="5 6" id="KW-0732">Signal</keyword>
<proteinExistence type="inferred from homology"/>
<keyword evidence="9" id="KW-1185">Reference proteome</keyword>
<organism evidence="8 9">
    <name type="scientific">Methylopila henanensis</name>
    <dbReference type="NCBI Taxonomy" id="873516"/>
    <lineage>
        <taxon>Bacteria</taxon>
        <taxon>Pseudomonadati</taxon>
        <taxon>Pseudomonadota</taxon>
        <taxon>Alphaproteobacteria</taxon>
        <taxon>Hyphomicrobiales</taxon>
        <taxon>Methylopilaceae</taxon>
        <taxon>Methylopila</taxon>
    </lineage>
</organism>
<evidence type="ECO:0000259" key="7">
    <source>
        <dbReference type="PROSITE" id="PS50983"/>
    </source>
</evidence>
<dbReference type="InterPro" id="IPR033870">
    <property type="entry name" value="FatB"/>
</dbReference>
<evidence type="ECO:0000256" key="2">
    <source>
        <dbReference type="ARBA" id="ARBA00008814"/>
    </source>
</evidence>
<feature type="chain" id="PRO_5045222084" evidence="6">
    <location>
        <begin position="24"/>
        <end position="301"/>
    </location>
</feature>
<name>A0ABW4K8C8_9HYPH</name>
<dbReference type="PROSITE" id="PS50983">
    <property type="entry name" value="FE_B12_PBP"/>
    <property type="match status" value="1"/>
</dbReference>
<dbReference type="EMBL" id="JBHUER010000003">
    <property type="protein sequence ID" value="MFD1702310.1"/>
    <property type="molecule type" value="Genomic_DNA"/>
</dbReference>
<dbReference type="Pfam" id="PF01497">
    <property type="entry name" value="Peripla_BP_2"/>
    <property type="match status" value="1"/>
</dbReference>
<evidence type="ECO:0000256" key="5">
    <source>
        <dbReference type="ARBA" id="ARBA00022729"/>
    </source>
</evidence>
<evidence type="ECO:0000256" key="1">
    <source>
        <dbReference type="ARBA" id="ARBA00004196"/>
    </source>
</evidence>
<protein>
    <submittedName>
        <fullName evidence="8">Siderophore ABC transporter substrate-binding protein</fullName>
    </submittedName>
</protein>
<dbReference type="Proteomes" id="UP001597308">
    <property type="component" value="Unassembled WGS sequence"/>
</dbReference>
<keyword evidence="4" id="KW-0408">Iron</keyword>
<reference evidence="9" key="1">
    <citation type="journal article" date="2019" name="Int. J. Syst. Evol. Microbiol.">
        <title>The Global Catalogue of Microorganisms (GCM) 10K type strain sequencing project: providing services to taxonomists for standard genome sequencing and annotation.</title>
        <authorList>
            <consortium name="The Broad Institute Genomics Platform"/>
            <consortium name="The Broad Institute Genome Sequencing Center for Infectious Disease"/>
            <person name="Wu L."/>
            <person name="Ma J."/>
        </authorList>
    </citation>
    <scope>NUCLEOTIDE SEQUENCE [LARGE SCALE GENOMIC DNA]</scope>
    <source>
        <strain evidence="9">KCTC 23707</strain>
    </source>
</reference>
<keyword evidence="4" id="KW-0406">Ion transport</keyword>
<dbReference type="PANTHER" id="PTHR30532">
    <property type="entry name" value="IRON III DICITRATE-BINDING PERIPLASMIC PROTEIN"/>
    <property type="match status" value="1"/>
</dbReference>
<evidence type="ECO:0000256" key="4">
    <source>
        <dbReference type="ARBA" id="ARBA00022496"/>
    </source>
</evidence>
<comment type="subcellular location">
    <subcellularLocation>
        <location evidence="1">Cell envelope</location>
    </subcellularLocation>
</comment>
<sequence length="301" mass="30944">MTLTMRSLFSALALALVALPAAAVEIKTATGPASFNAPPKRVAVFDLAALDTLERLGVTPVGVPNQLYLPEFKQIAAKAAPVGTLFEPDLEALNAAEPDLVIVGSRSSPRAAATRRVAPTIDMTITGADLIAQAEERLAAYGALFGKEAEAAAAKAELDAAVAKAREAAAGKGSALILMTNGPKITAYGANSRFGWMLTSLGLTSAIGGSQSTPHGESVSFEFVAKANPDWLIVIDRAAAIGANDQNAKATLDNELVAGTTAWKKKQVVYLPAADVYVAAGGVQATGRVLARLTKAFSGAE</sequence>
<evidence type="ECO:0000256" key="3">
    <source>
        <dbReference type="ARBA" id="ARBA00022448"/>
    </source>
</evidence>
<gene>
    <name evidence="8" type="ORF">ACFSCV_04760</name>
</gene>
<dbReference type="InterPro" id="IPR051313">
    <property type="entry name" value="Bact_iron-sidero_bind"/>
</dbReference>
<evidence type="ECO:0000313" key="9">
    <source>
        <dbReference type="Proteomes" id="UP001597308"/>
    </source>
</evidence>
<evidence type="ECO:0000313" key="8">
    <source>
        <dbReference type="EMBL" id="MFD1702310.1"/>
    </source>
</evidence>
<dbReference type="RefSeq" id="WP_378797519.1">
    <property type="nucleotide sequence ID" value="NZ_JBHUER010000003.1"/>
</dbReference>
<dbReference type="CDD" id="cd01140">
    <property type="entry name" value="FatB"/>
    <property type="match status" value="1"/>
</dbReference>
<evidence type="ECO:0000256" key="6">
    <source>
        <dbReference type="SAM" id="SignalP"/>
    </source>
</evidence>
<comment type="similarity">
    <text evidence="2">Belongs to the bacterial solute-binding protein 8 family.</text>
</comment>
<feature type="signal peptide" evidence="6">
    <location>
        <begin position="1"/>
        <end position="23"/>
    </location>
</feature>
<dbReference type="InterPro" id="IPR002491">
    <property type="entry name" value="ABC_transptr_periplasmic_BD"/>
</dbReference>
<keyword evidence="4" id="KW-0410">Iron transport</keyword>
<dbReference type="SUPFAM" id="SSF53807">
    <property type="entry name" value="Helical backbone' metal receptor"/>
    <property type="match status" value="1"/>
</dbReference>
<feature type="domain" description="Fe/B12 periplasmic-binding" evidence="7">
    <location>
        <begin position="41"/>
        <end position="301"/>
    </location>
</feature>
<dbReference type="PANTHER" id="PTHR30532:SF28">
    <property type="entry name" value="PETROBACTIN-BINDING PROTEIN YCLQ"/>
    <property type="match status" value="1"/>
</dbReference>
<keyword evidence="3" id="KW-0813">Transport</keyword>
<comment type="caution">
    <text evidence="8">The sequence shown here is derived from an EMBL/GenBank/DDBJ whole genome shotgun (WGS) entry which is preliminary data.</text>
</comment>
<accession>A0ABW4K8C8</accession>
<dbReference type="Gene3D" id="3.40.50.1980">
    <property type="entry name" value="Nitrogenase molybdenum iron protein domain"/>
    <property type="match status" value="2"/>
</dbReference>